<dbReference type="AlphaFoldDB" id="A0A7J8JWY7"/>
<dbReference type="Proteomes" id="UP000550707">
    <property type="component" value="Unassembled WGS sequence"/>
</dbReference>
<dbReference type="InParanoid" id="A0A7J8JWY7"/>
<sequence length="125" mass="14462">MLRKHLTKFSTHFDINIQQSGNRRLISQYNKGHVLQTDANVILSGQNLKAFPLRIGTRQECPFLPLLFNIVLEVLATVIRQEKIKGIQIGKEAVKLSLFTNDKILYIENPKDFTKQQQQQQQQNC</sequence>
<dbReference type="EMBL" id="JACASF010000001">
    <property type="protein sequence ID" value="KAF6500835.1"/>
    <property type="molecule type" value="Genomic_DNA"/>
</dbReference>
<evidence type="ECO:0008006" key="3">
    <source>
        <dbReference type="Google" id="ProtNLM"/>
    </source>
</evidence>
<dbReference type="PANTHER" id="PTHR31635">
    <property type="entry name" value="REVERSE TRANSCRIPTASE DOMAIN-CONTAINING PROTEIN-RELATED"/>
    <property type="match status" value="1"/>
</dbReference>
<proteinExistence type="predicted"/>
<gene>
    <name evidence="1" type="ORF">HJG59_007874</name>
</gene>
<accession>A0A7J8JWY7</accession>
<keyword evidence="2" id="KW-1185">Reference proteome</keyword>
<reference evidence="1 2" key="1">
    <citation type="journal article" date="2020" name="Nature">
        <title>Six reference-quality genomes reveal evolution of bat adaptations.</title>
        <authorList>
            <person name="Jebb D."/>
            <person name="Huang Z."/>
            <person name="Pippel M."/>
            <person name="Hughes G.M."/>
            <person name="Lavrichenko K."/>
            <person name="Devanna P."/>
            <person name="Winkler S."/>
            <person name="Jermiin L.S."/>
            <person name="Skirmuntt E.C."/>
            <person name="Katzourakis A."/>
            <person name="Burkitt-Gray L."/>
            <person name="Ray D.A."/>
            <person name="Sullivan K.A.M."/>
            <person name="Roscito J.G."/>
            <person name="Kirilenko B.M."/>
            <person name="Davalos L.M."/>
            <person name="Corthals A.P."/>
            <person name="Power M.L."/>
            <person name="Jones G."/>
            <person name="Ransome R.D."/>
            <person name="Dechmann D.K.N."/>
            <person name="Locatelli A.G."/>
            <person name="Puechmaille S.J."/>
            <person name="Fedrigo O."/>
            <person name="Jarvis E.D."/>
            <person name="Hiller M."/>
            <person name="Vernes S.C."/>
            <person name="Myers E.W."/>
            <person name="Teeling E.C."/>
        </authorList>
    </citation>
    <scope>NUCLEOTIDE SEQUENCE [LARGE SCALE GENOMIC DNA]</scope>
    <source>
        <strain evidence="1">MMolMol1</strain>
        <tissue evidence="1">Muscle</tissue>
    </source>
</reference>
<protein>
    <recommendedName>
        <fullName evidence="3">Reverse transcriptase domain-containing protein</fullName>
    </recommendedName>
</protein>
<comment type="caution">
    <text evidence="1">The sequence shown here is derived from an EMBL/GenBank/DDBJ whole genome shotgun (WGS) entry which is preliminary data.</text>
</comment>
<name>A0A7J8JWY7_MOLMO</name>
<evidence type="ECO:0000313" key="1">
    <source>
        <dbReference type="EMBL" id="KAF6500835.1"/>
    </source>
</evidence>
<evidence type="ECO:0000313" key="2">
    <source>
        <dbReference type="Proteomes" id="UP000550707"/>
    </source>
</evidence>
<dbReference type="PANTHER" id="PTHR31635:SF196">
    <property type="entry name" value="REVERSE TRANSCRIPTASE DOMAIN-CONTAINING PROTEIN-RELATED"/>
    <property type="match status" value="1"/>
</dbReference>
<organism evidence="1 2">
    <name type="scientific">Molossus molossus</name>
    <name type="common">Pallas' mastiff bat</name>
    <name type="synonym">Vespertilio molossus</name>
    <dbReference type="NCBI Taxonomy" id="27622"/>
    <lineage>
        <taxon>Eukaryota</taxon>
        <taxon>Metazoa</taxon>
        <taxon>Chordata</taxon>
        <taxon>Craniata</taxon>
        <taxon>Vertebrata</taxon>
        <taxon>Euteleostomi</taxon>
        <taxon>Mammalia</taxon>
        <taxon>Eutheria</taxon>
        <taxon>Laurasiatheria</taxon>
        <taxon>Chiroptera</taxon>
        <taxon>Yangochiroptera</taxon>
        <taxon>Molossidae</taxon>
        <taxon>Molossus</taxon>
    </lineage>
</organism>